<protein>
    <submittedName>
        <fullName evidence="1">Uncharacterized protein</fullName>
    </submittedName>
</protein>
<gene>
    <name evidence="1" type="ORF">TH6_10795</name>
</gene>
<dbReference type="EMBL" id="JPWB01000004">
    <property type="protein sequence ID" value="RCK22156.1"/>
    <property type="molecule type" value="Genomic_DNA"/>
</dbReference>
<organism evidence="1 2">
    <name type="scientific">Thalassospira profundimaris</name>
    <dbReference type="NCBI Taxonomy" id="502049"/>
    <lineage>
        <taxon>Bacteria</taxon>
        <taxon>Pseudomonadati</taxon>
        <taxon>Pseudomonadota</taxon>
        <taxon>Alphaproteobacteria</taxon>
        <taxon>Rhodospirillales</taxon>
        <taxon>Thalassospiraceae</taxon>
        <taxon>Thalassospira</taxon>
    </lineage>
</organism>
<comment type="caution">
    <text evidence="1">The sequence shown here is derived from an EMBL/GenBank/DDBJ whole genome shotgun (WGS) entry which is preliminary data.</text>
</comment>
<name>A0A367VA97_9PROT</name>
<evidence type="ECO:0000313" key="1">
    <source>
        <dbReference type="EMBL" id="RCK22156.1"/>
    </source>
</evidence>
<evidence type="ECO:0000313" key="2">
    <source>
        <dbReference type="Proteomes" id="UP000253061"/>
    </source>
</evidence>
<reference evidence="1 2" key="1">
    <citation type="submission" date="2014-07" db="EMBL/GenBank/DDBJ databases">
        <title>Draft genome sequence of Thalassospira profundimaris R8-17.</title>
        <authorList>
            <person name="Lai Q."/>
            <person name="Shao Z."/>
        </authorList>
    </citation>
    <scope>NUCLEOTIDE SEQUENCE [LARGE SCALE GENOMIC DNA]</scope>
    <source>
        <strain evidence="1 2">R8-17</strain>
    </source>
</reference>
<proteinExistence type="predicted"/>
<dbReference type="Proteomes" id="UP000253061">
    <property type="component" value="Unassembled WGS sequence"/>
</dbReference>
<dbReference type="AlphaFoldDB" id="A0A367VA97"/>
<accession>A0A367VA97</accession>
<sequence length="690" mass="74084">MRKSAIKQGHMSKNKIILGSIGVITALAVGAHFAAPSFFEGRFRTHLTSPNSGLGGTFDNFELSLFNRTMSATDITLRNSEGVKFTADMLALGKVNWLTLINANPFGDVLANQVTAENGTVEFGSQSISAHAVSLDTLHMTPGANGPQYAAESGEVIDLIIDAGAEHAVTADLVAFEIINPVELGKVTIQNIHYTNPMGSDAVSLETMTADNCTLHLTEPVNIALPQTPLDDCIALSGTGVSISFDDNKQINTAAFASNQLNREGVESATLTDIQIVSDDMVKATVAEINIKDIVQSLRTDAFDDNRQLDSREWQHIVDNLSIGHFSINDLLVEDVTGTGKLGILAIDGFKNGALEKFQLAGIDVNVSNHEAKPNMQLGNFEISKLSLNRVHRMFDAMGVSTSTDPEAPLENLMTQTLGDIGVLISPLIYESLVVSDLSIAGNMAPDSRIEFGLERGNASLGDPVQLEGSNMTFAKKARTAYEGLYLKVSDNSPIKPAIAGVLGVDDFERVSINGKASVTWDEEAGLFTHNIEDTSIDDIGSISLSVSIGNIPRDVMSRLLATRLSETEKLQQIGLTQTGFGGARLEIEGEKLVKMFLRLIAQSQRQSPEDLQMIGTMTLMQTQQNFAPFPKLAENIGELVTWLNDPQHLVISLAPDEPVPFGVIAAGGIQPNTAVELMGLAIQANDSIK</sequence>